<dbReference type="EMBL" id="JAKOGI010000467">
    <property type="protein sequence ID" value="KAJ8434580.1"/>
    <property type="molecule type" value="Genomic_DNA"/>
</dbReference>
<dbReference type="FunFam" id="3.40.120.10:FF:000010">
    <property type="entry name" value="phosphomannomutase/phosphoglucomutase isoform X1"/>
    <property type="match status" value="1"/>
</dbReference>
<evidence type="ECO:0000259" key="6">
    <source>
        <dbReference type="Pfam" id="PF02880"/>
    </source>
</evidence>
<keyword evidence="4" id="KW-0597">Phosphoprotein</keyword>
<dbReference type="PRINTS" id="PR00509">
    <property type="entry name" value="PGMPMM"/>
</dbReference>
<dbReference type="GO" id="GO:0005975">
    <property type="term" value="P:carbohydrate metabolic process"/>
    <property type="evidence" value="ECO:0007669"/>
    <property type="project" value="InterPro"/>
</dbReference>
<evidence type="ECO:0000256" key="4">
    <source>
        <dbReference type="ARBA" id="ARBA00022553"/>
    </source>
</evidence>
<dbReference type="GO" id="GO:0004614">
    <property type="term" value="F:phosphoglucomutase activity"/>
    <property type="evidence" value="ECO:0007669"/>
    <property type="project" value="UniProtKB-EC"/>
</dbReference>
<evidence type="ECO:0000259" key="5">
    <source>
        <dbReference type="Pfam" id="PF02879"/>
    </source>
</evidence>
<proteinExistence type="predicted"/>
<sequence>MEGGAMGTHLLSRDYVSQDKVLEPLGAVTAGSQFLDPDGMFPNHIPNPEDREAMKAITQAVLNNKADLGIIFDTDVDRSAAVDSTGREFNRNRLIALMSAIVLEEHPGTTIVTDSVTSDGLTEFIEKKLGGKHHRFKRGYKNVIDEAIRLNSIEVESHLAIETSGHGALKENHWLDDGAYLMVKVLNKLAAARASGIGGGSKVLTDLVEGLLEAAVAVELRLKINQNHEDLKGGSFREYGEAVLKHLENIVASDSKLLKAPVNYEGVRSMISGTFFFFFWDPNKEGILIQPCVGLGLEEYH</sequence>
<dbReference type="InterPro" id="IPR050060">
    <property type="entry name" value="Phosphoglucosamine_mutase"/>
</dbReference>
<dbReference type="InterPro" id="IPR016055">
    <property type="entry name" value="A-D-PHexomutase_a/b/a-I/II/III"/>
</dbReference>
<evidence type="ECO:0000256" key="1">
    <source>
        <dbReference type="ARBA" id="ARBA00000443"/>
    </source>
</evidence>
<reference evidence="7" key="1">
    <citation type="submission" date="2022-04" db="EMBL/GenBank/DDBJ databases">
        <title>Carnegiea gigantea Genome sequencing and assembly v2.</title>
        <authorList>
            <person name="Copetti D."/>
            <person name="Sanderson M.J."/>
            <person name="Burquez A."/>
            <person name="Wojciechowski M.F."/>
        </authorList>
    </citation>
    <scope>NUCLEOTIDE SEQUENCE</scope>
    <source>
        <strain evidence="7">SGP5-SGP5p</strain>
        <tissue evidence="7">Aerial part</tissue>
    </source>
</reference>
<comment type="catalytic activity">
    <reaction evidence="1">
        <text>alpha-D-glucose 1-phosphate = alpha-D-glucose 6-phosphate</text>
        <dbReference type="Rhea" id="RHEA:23536"/>
        <dbReference type="ChEBI" id="CHEBI:58225"/>
        <dbReference type="ChEBI" id="CHEBI:58601"/>
        <dbReference type="EC" id="5.4.2.2"/>
    </reaction>
</comment>
<dbReference type="PANTHER" id="PTHR42946:SF1">
    <property type="entry name" value="PHOSPHOGLUCOMUTASE (ALPHA-D-GLUCOSE-1,6-BISPHOSPHATE-DEPENDENT)"/>
    <property type="match status" value="1"/>
</dbReference>
<dbReference type="FunFam" id="3.40.120.10:FF:000014">
    <property type="entry name" value="Phosphomannomutase/phosphoglucomutase isoform B"/>
    <property type="match status" value="1"/>
</dbReference>
<organism evidence="7 8">
    <name type="scientific">Carnegiea gigantea</name>
    <dbReference type="NCBI Taxonomy" id="171969"/>
    <lineage>
        <taxon>Eukaryota</taxon>
        <taxon>Viridiplantae</taxon>
        <taxon>Streptophyta</taxon>
        <taxon>Embryophyta</taxon>
        <taxon>Tracheophyta</taxon>
        <taxon>Spermatophyta</taxon>
        <taxon>Magnoliopsida</taxon>
        <taxon>eudicotyledons</taxon>
        <taxon>Gunneridae</taxon>
        <taxon>Pentapetalae</taxon>
        <taxon>Caryophyllales</taxon>
        <taxon>Cactineae</taxon>
        <taxon>Cactaceae</taxon>
        <taxon>Cactoideae</taxon>
        <taxon>Echinocereeae</taxon>
        <taxon>Carnegiea</taxon>
    </lineage>
</organism>
<evidence type="ECO:0000256" key="3">
    <source>
        <dbReference type="ARBA" id="ARBA00012728"/>
    </source>
</evidence>
<accession>A0A9Q1QBA4</accession>
<comment type="cofactor">
    <cofactor evidence="2">
        <name>Mg(2+)</name>
        <dbReference type="ChEBI" id="CHEBI:18420"/>
    </cofactor>
</comment>
<feature type="domain" description="Alpha-D-phosphohexomutase alpha/beta/alpha" evidence="5">
    <location>
        <begin position="20"/>
        <end position="86"/>
    </location>
</feature>
<dbReference type="Gene3D" id="3.40.120.10">
    <property type="entry name" value="Alpha-D-Glucose-1,6-Bisphosphate, subunit A, domain 3"/>
    <property type="match status" value="2"/>
</dbReference>
<dbReference type="InterPro" id="IPR005845">
    <property type="entry name" value="A-D-PHexomutase_a/b/a-II"/>
</dbReference>
<dbReference type="PANTHER" id="PTHR42946">
    <property type="entry name" value="PHOSPHOHEXOSE MUTASE"/>
    <property type="match status" value="1"/>
</dbReference>
<comment type="caution">
    <text evidence="7">The sequence shown here is derived from an EMBL/GenBank/DDBJ whole genome shotgun (WGS) entry which is preliminary data.</text>
</comment>
<dbReference type="Pfam" id="PF02879">
    <property type="entry name" value="PGM_PMM_II"/>
    <property type="match status" value="1"/>
</dbReference>
<dbReference type="Pfam" id="PF02880">
    <property type="entry name" value="PGM_PMM_III"/>
    <property type="match status" value="1"/>
</dbReference>
<dbReference type="GO" id="GO:0004615">
    <property type="term" value="F:phosphomannomutase activity"/>
    <property type="evidence" value="ECO:0007669"/>
    <property type="project" value="TreeGrafter"/>
</dbReference>
<dbReference type="InterPro" id="IPR005846">
    <property type="entry name" value="A-D-PHexomutase_a/b/a-III"/>
</dbReference>
<dbReference type="SUPFAM" id="SSF53738">
    <property type="entry name" value="Phosphoglucomutase, first 3 domains"/>
    <property type="match status" value="2"/>
</dbReference>
<keyword evidence="8" id="KW-1185">Reference proteome</keyword>
<feature type="domain" description="Alpha-D-phosphohexomutase alpha/beta/alpha" evidence="6">
    <location>
        <begin position="91"/>
        <end position="192"/>
    </location>
</feature>
<dbReference type="AlphaFoldDB" id="A0A9Q1QBA4"/>
<dbReference type="OrthoDB" id="1743979at2759"/>
<evidence type="ECO:0000256" key="2">
    <source>
        <dbReference type="ARBA" id="ARBA00001946"/>
    </source>
</evidence>
<dbReference type="InterPro" id="IPR005841">
    <property type="entry name" value="Alpha-D-phosphohexomutase_SF"/>
</dbReference>
<protein>
    <recommendedName>
        <fullName evidence="3">phosphoglucomutase (alpha-D-glucose-1,6-bisphosphate-dependent)</fullName>
        <ecNumber evidence="3">5.4.2.2</ecNumber>
    </recommendedName>
</protein>
<evidence type="ECO:0000313" key="8">
    <source>
        <dbReference type="Proteomes" id="UP001153076"/>
    </source>
</evidence>
<dbReference type="GO" id="GO:0009570">
    <property type="term" value="C:chloroplast stroma"/>
    <property type="evidence" value="ECO:0007669"/>
    <property type="project" value="TreeGrafter"/>
</dbReference>
<name>A0A9Q1QBA4_9CARY</name>
<dbReference type="Proteomes" id="UP001153076">
    <property type="component" value="Unassembled WGS sequence"/>
</dbReference>
<dbReference type="EC" id="5.4.2.2" evidence="3"/>
<gene>
    <name evidence="7" type="ORF">Cgig2_008349</name>
</gene>
<evidence type="ECO:0000313" key="7">
    <source>
        <dbReference type="EMBL" id="KAJ8434580.1"/>
    </source>
</evidence>